<name>A0AAV3P4W2_LITER</name>
<dbReference type="EMBL" id="BAABME010000920">
    <property type="protein sequence ID" value="GAA0146386.1"/>
    <property type="molecule type" value="Genomic_DNA"/>
</dbReference>
<evidence type="ECO:0000313" key="3">
    <source>
        <dbReference type="EMBL" id="GAA0146386.1"/>
    </source>
</evidence>
<comment type="caution">
    <text evidence="3">The sequence shown here is derived from an EMBL/GenBank/DDBJ whole genome shotgun (WGS) entry which is preliminary data.</text>
</comment>
<reference evidence="3 4" key="1">
    <citation type="submission" date="2024-01" db="EMBL/GenBank/DDBJ databases">
        <title>The complete chloroplast genome sequence of Lithospermum erythrorhizon: insights into the phylogenetic relationship among Boraginaceae species and the maternal lineages of purple gromwells.</title>
        <authorList>
            <person name="Okada T."/>
            <person name="Watanabe K."/>
        </authorList>
    </citation>
    <scope>NUCLEOTIDE SEQUENCE [LARGE SCALE GENOMIC DNA]</scope>
</reference>
<accession>A0AAV3P4W2</accession>
<keyword evidence="1" id="KW-0175">Coiled coil</keyword>
<protein>
    <submittedName>
        <fullName evidence="3">Uncharacterized protein</fullName>
    </submittedName>
</protein>
<proteinExistence type="predicted"/>
<evidence type="ECO:0000256" key="2">
    <source>
        <dbReference type="SAM" id="MobiDB-lite"/>
    </source>
</evidence>
<organism evidence="3 4">
    <name type="scientific">Lithospermum erythrorhizon</name>
    <name type="common">Purple gromwell</name>
    <name type="synonym">Lithospermum officinale var. erythrorhizon</name>
    <dbReference type="NCBI Taxonomy" id="34254"/>
    <lineage>
        <taxon>Eukaryota</taxon>
        <taxon>Viridiplantae</taxon>
        <taxon>Streptophyta</taxon>
        <taxon>Embryophyta</taxon>
        <taxon>Tracheophyta</taxon>
        <taxon>Spermatophyta</taxon>
        <taxon>Magnoliopsida</taxon>
        <taxon>eudicotyledons</taxon>
        <taxon>Gunneridae</taxon>
        <taxon>Pentapetalae</taxon>
        <taxon>asterids</taxon>
        <taxon>lamiids</taxon>
        <taxon>Boraginales</taxon>
        <taxon>Boraginaceae</taxon>
        <taxon>Boraginoideae</taxon>
        <taxon>Lithospermeae</taxon>
        <taxon>Lithospermum</taxon>
    </lineage>
</organism>
<sequence>MCVLKKFKKVQELQGENNRLKTTLDVDRLKTTLDVVQKEKREAQEQCLKEAEKLKLLSSRHTRLEAENVGLTNKLKNAQMMADFSKRKAEDTAQKLKVAEKVLPGQIDEAIRDYHFTDGFRREAGKDAAYCSCRFSRTYKEGNPAIVDNYREFIQNYDEQWFANCNLSAPLTSKEENEENPLPEADGQADALAP</sequence>
<keyword evidence="4" id="KW-1185">Reference proteome</keyword>
<feature type="region of interest" description="Disordered" evidence="2">
    <location>
        <begin position="172"/>
        <end position="194"/>
    </location>
</feature>
<evidence type="ECO:0000313" key="4">
    <source>
        <dbReference type="Proteomes" id="UP001454036"/>
    </source>
</evidence>
<feature type="coiled-coil region" evidence="1">
    <location>
        <begin position="26"/>
        <end position="81"/>
    </location>
</feature>
<dbReference type="Proteomes" id="UP001454036">
    <property type="component" value="Unassembled WGS sequence"/>
</dbReference>
<evidence type="ECO:0000256" key="1">
    <source>
        <dbReference type="SAM" id="Coils"/>
    </source>
</evidence>
<dbReference type="AlphaFoldDB" id="A0AAV3P4W2"/>
<gene>
    <name evidence="3" type="ORF">LIER_06358</name>
</gene>